<keyword evidence="9" id="KW-1185">Reference proteome</keyword>
<dbReference type="PANTHER" id="PTHR18895:SF74">
    <property type="entry name" value="MTRF1L RELEASE FACTOR GLUTAMINE METHYLTRANSFERASE"/>
    <property type="match status" value="1"/>
</dbReference>
<feature type="binding site" evidence="5">
    <location>
        <begin position="122"/>
        <end position="126"/>
    </location>
    <ligand>
        <name>S-adenosyl-L-methionine</name>
        <dbReference type="ChEBI" id="CHEBI:59789"/>
    </ligand>
</feature>
<comment type="similarity">
    <text evidence="5">Belongs to the protein N5-glutamine methyltransferase family. PrmC subfamily.</text>
</comment>
<keyword evidence="3 5" id="KW-0949">S-adenosyl-L-methionine</keyword>
<dbReference type="InterPro" id="IPR040758">
    <property type="entry name" value="PrmC_N"/>
</dbReference>
<dbReference type="EC" id="2.1.1.297" evidence="5"/>
<evidence type="ECO:0000256" key="1">
    <source>
        <dbReference type="ARBA" id="ARBA00022603"/>
    </source>
</evidence>
<dbReference type="InterPro" id="IPR029063">
    <property type="entry name" value="SAM-dependent_MTases_sf"/>
</dbReference>
<dbReference type="AlphaFoldDB" id="A0A0A5G822"/>
<evidence type="ECO:0000259" key="7">
    <source>
        <dbReference type="Pfam" id="PF17827"/>
    </source>
</evidence>
<organism evidence="8 9">
    <name type="scientific">Pontibacillus marinus BH030004 = DSM 16465</name>
    <dbReference type="NCBI Taxonomy" id="1385511"/>
    <lineage>
        <taxon>Bacteria</taxon>
        <taxon>Bacillati</taxon>
        <taxon>Bacillota</taxon>
        <taxon>Bacilli</taxon>
        <taxon>Bacillales</taxon>
        <taxon>Bacillaceae</taxon>
        <taxon>Pontibacillus</taxon>
    </lineage>
</organism>
<dbReference type="InterPro" id="IPR019874">
    <property type="entry name" value="RF_methyltr_PrmC"/>
</dbReference>
<dbReference type="Gene3D" id="1.10.8.10">
    <property type="entry name" value="DNA helicase RuvA subunit, C-terminal domain"/>
    <property type="match status" value="1"/>
</dbReference>
<gene>
    <name evidence="5" type="primary">prmC</name>
    <name evidence="8" type="ORF">N783_10020</name>
</gene>
<dbReference type="Proteomes" id="UP000030403">
    <property type="component" value="Unassembled WGS sequence"/>
</dbReference>
<feature type="domain" description="Methyltransferase small" evidence="6">
    <location>
        <begin position="114"/>
        <end position="196"/>
    </location>
</feature>
<feature type="binding site" evidence="5">
    <location>
        <position position="172"/>
    </location>
    <ligand>
        <name>S-adenosyl-L-methionine</name>
        <dbReference type="ChEBI" id="CHEBI:59789"/>
    </ligand>
</feature>
<dbReference type="STRING" id="1385511.GCA_000425225_00376"/>
<keyword evidence="2 5" id="KW-0808">Transferase</keyword>
<keyword evidence="1 5" id="KW-0489">Methyltransferase</keyword>
<dbReference type="Pfam" id="PF05175">
    <property type="entry name" value="MTS"/>
    <property type="match status" value="1"/>
</dbReference>
<evidence type="ECO:0000313" key="8">
    <source>
        <dbReference type="EMBL" id="KGX87260.1"/>
    </source>
</evidence>
<proteinExistence type="inferred from homology"/>
<dbReference type="GO" id="GO:0003676">
    <property type="term" value="F:nucleic acid binding"/>
    <property type="evidence" value="ECO:0007669"/>
    <property type="project" value="InterPro"/>
</dbReference>
<sequence length="283" mass="32014">MAKTIFEARRWASLFLEENNRETNVGMLLLQHHMGMSRAQLLAESRSELPEETWSQFQKDIEKHAETGVPVQHLIGSEEFFGRTFNVNNHVLIPRPETEELVLGVINRLRQKERPLRGVDIGTGSGIIAITLALEIEGLSTHATDLSIDALNVARENARQLDADVHFSRGDFLESLMEHNEKMDLIVSNPPYIPERDRESLEDVVEKYDPDMALFADDNGLAAYKKIMKQVPQVANEGALLAFEIGHDQGEAVSNIIKDTYPQSEPQVEKDINGKDRMIFAWI</sequence>
<comment type="function">
    <text evidence="5">Methylates the class 1 translation termination release factors RF1/PrfA and RF2/PrfB on the glutamine residue of the universally conserved GGQ motif.</text>
</comment>
<dbReference type="GO" id="GO:0102559">
    <property type="term" value="F:peptide chain release factor N(5)-glutamine methyltransferase activity"/>
    <property type="evidence" value="ECO:0007669"/>
    <property type="project" value="UniProtKB-EC"/>
</dbReference>
<dbReference type="HAMAP" id="MF_02126">
    <property type="entry name" value="RF_methyltr_PrmC"/>
    <property type="match status" value="1"/>
</dbReference>
<accession>A0A0A5G822</accession>
<dbReference type="InterPro" id="IPR004556">
    <property type="entry name" value="HemK-like"/>
</dbReference>
<dbReference type="SUPFAM" id="SSF53335">
    <property type="entry name" value="S-adenosyl-L-methionine-dependent methyltransferases"/>
    <property type="match status" value="1"/>
</dbReference>
<reference evidence="8 9" key="1">
    <citation type="submission" date="2013-08" db="EMBL/GenBank/DDBJ databases">
        <authorList>
            <person name="Huang J."/>
            <person name="Wang G."/>
        </authorList>
    </citation>
    <scope>NUCLEOTIDE SEQUENCE [LARGE SCALE GENOMIC DNA]</scope>
    <source>
        <strain evidence="8 9">BH030004</strain>
    </source>
</reference>
<dbReference type="RefSeq" id="WP_027447862.1">
    <property type="nucleotide sequence ID" value="NZ_AVPF01000025.1"/>
</dbReference>
<dbReference type="InterPro" id="IPR050320">
    <property type="entry name" value="N5-glutamine_MTase"/>
</dbReference>
<dbReference type="Gene3D" id="3.40.50.150">
    <property type="entry name" value="Vaccinia Virus protein VP39"/>
    <property type="match status" value="1"/>
</dbReference>
<comment type="caution">
    <text evidence="8">The sequence shown here is derived from an EMBL/GenBank/DDBJ whole genome shotgun (WGS) entry which is preliminary data.</text>
</comment>
<dbReference type="PROSITE" id="PS00092">
    <property type="entry name" value="N6_MTASE"/>
    <property type="match status" value="1"/>
</dbReference>
<dbReference type="eggNOG" id="COG2890">
    <property type="taxonomic scope" value="Bacteria"/>
</dbReference>
<dbReference type="Pfam" id="PF17827">
    <property type="entry name" value="PrmC_N"/>
    <property type="match status" value="1"/>
</dbReference>
<evidence type="ECO:0000313" key="9">
    <source>
        <dbReference type="Proteomes" id="UP000030403"/>
    </source>
</evidence>
<evidence type="ECO:0000256" key="2">
    <source>
        <dbReference type="ARBA" id="ARBA00022679"/>
    </source>
</evidence>
<dbReference type="NCBIfam" id="TIGR03534">
    <property type="entry name" value="RF_mod_PrmC"/>
    <property type="match status" value="1"/>
</dbReference>
<comment type="catalytic activity">
    <reaction evidence="4 5">
        <text>L-glutaminyl-[peptide chain release factor] + S-adenosyl-L-methionine = N(5)-methyl-L-glutaminyl-[peptide chain release factor] + S-adenosyl-L-homocysteine + H(+)</text>
        <dbReference type="Rhea" id="RHEA:42896"/>
        <dbReference type="Rhea" id="RHEA-COMP:10271"/>
        <dbReference type="Rhea" id="RHEA-COMP:10272"/>
        <dbReference type="ChEBI" id="CHEBI:15378"/>
        <dbReference type="ChEBI" id="CHEBI:30011"/>
        <dbReference type="ChEBI" id="CHEBI:57856"/>
        <dbReference type="ChEBI" id="CHEBI:59789"/>
        <dbReference type="ChEBI" id="CHEBI:61891"/>
        <dbReference type="EC" id="2.1.1.297"/>
    </reaction>
</comment>
<name>A0A0A5G822_9BACI</name>
<evidence type="ECO:0000256" key="5">
    <source>
        <dbReference type="HAMAP-Rule" id="MF_02126"/>
    </source>
</evidence>
<dbReference type="PANTHER" id="PTHR18895">
    <property type="entry name" value="HEMK METHYLTRANSFERASE"/>
    <property type="match status" value="1"/>
</dbReference>
<dbReference type="GO" id="GO:0032259">
    <property type="term" value="P:methylation"/>
    <property type="evidence" value="ECO:0007669"/>
    <property type="project" value="UniProtKB-KW"/>
</dbReference>
<protein>
    <recommendedName>
        <fullName evidence="5">Release factor glutamine methyltransferase</fullName>
        <shortName evidence="5">RF MTase</shortName>
        <ecNumber evidence="5">2.1.1.297</ecNumber>
    </recommendedName>
    <alternativeName>
        <fullName evidence="5">N5-glutamine methyltransferase PrmC</fullName>
    </alternativeName>
    <alternativeName>
        <fullName evidence="5">Protein-(glutamine-N5) MTase PrmC</fullName>
    </alternativeName>
    <alternativeName>
        <fullName evidence="5">Protein-glutamine N-methyltransferase PrmC</fullName>
    </alternativeName>
</protein>
<feature type="binding site" evidence="5">
    <location>
        <begin position="189"/>
        <end position="192"/>
    </location>
    <ligand>
        <name>substrate</name>
    </ligand>
</feature>
<feature type="binding site" evidence="5">
    <location>
        <position position="189"/>
    </location>
    <ligand>
        <name>S-adenosyl-L-methionine</name>
        <dbReference type="ChEBI" id="CHEBI:59789"/>
    </ligand>
</feature>
<dbReference type="EMBL" id="AVPF01000025">
    <property type="protein sequence ID" value="KGX87260.1"/>
    <property type="molecule type" value="Genomic_DNA"/>
</dbReference>
<evidence type="ECO:0000256" key="4">
    <source>
        <dbReference type="ARBA" id="ARBA00048391"/>
    </source>
</evidence>
<dbReference type="InterPro" id="IPR002052">
    <property type="entry name" value="DNA_methylase_N6_adenine_CS"/>
</dbReference>
<evidence type="ECO:0000256" key="3">
    <source>
        <dbReference type="ARBA" id="ARBA00022691"/>
    </source>
</evidence>
<feature type="domain" description="Release factor glutamine methyltransferase N-terminal" evidence="7">
    <location>
        <begin position="7"/>
        <end position="76"/>
    </location>
</feature>
<feature type="binding site" evidence="5">
    <location>
        <position position="145"/>
    </location>
    <ligand>
        <name>S-adenosyl-L-methionine</name>
        <dbReference type="ChEBI" id="CHEBI:59789"/>
    </ligand>
</feature>
<dbReference type="NCBIfam" id="TIGR00536">
    <property type="entry name" value="hemK_fam"/>
    <property type="match status" value="1"/>
</dbReference>
<dbReference type="InterPro" id="IPR007848">
    <property type="entry name" value="Small_mtfrase_dom"/>
</dbReference>
<evidence type="ECO:0000259" key="6">
    <source>
        <dbReference type="Pfam" id="PF05175"/>
    </source>
</evidence>
<dbReference type="CDD" id="cd02440">
    <property type="entry name" value="AdoMet_MTases"/>
    <property type="match status" value="1"/>
</dbReference>
<dbReference type="OrthoDB" id="9800643at2"/>